<evidence type="ECO:0000313" key="2">
    <source>
        <dbReference type="Proteomes" id="UP000195569"/>
    </source>
</evidence>
<comment type="caution">
    <text evidence="1">The sequence shown here is derived from an EMBL/GenBank/DDBJ whole genome shotgun (WGS) entry which is preliminary data.</text>
</comment>
<sequence>MLLSGLQRFSYAADRRVAHGTRIHNPKINARTRSFNSGEFTRYYVLLPAGPNLRDWNLNPYSAVRVQSQSYTGTCYNSGFI</sequence>
<organism evidence="1 2">
    <name type="scientific">Paraburkholderia piptadeniae</name>
    <dbReference type="NCBI Taxonomy" id="1701573"/>
    <lineage>
        <taxon>Bacteria</taxon>
        <taxon>Pseudomonadati</taxon>
        <taxon>Pseudomonadota</taxon>
        <taxon>Betaproteobacteria</taxon>
        <taxon>Burkholderiales</taxon>
        <taxon>Burkholderiaceae</taxon>
        <taxon>Paraburkholderia</taxon>
    </lineage>
</organism>
<dbReference type="AlphaFoldDB" id="A0A1N7S5R3"/>
<gene>
    <name evidence="1" type="ORF">BN2476_320245</name>
</gene>
<keyword evidence="2" id="KW-1185">Reference proteome</keyword>
<proteinExistence type="predicted"/>
<reference evidence="1" key="1">
    <citation type="submission" date="2016-12" db="EMBL/GenBank/DDBJ databases">
        <authorList>
            <person name="Moulin L."/>
        </authorList>
    </citation>
    <scope>NUCLEOTIDE SEQUENCE [LARGE SCALE GENOMIC DNA]</scope>
    <source>
        <strain evidence="1">STM 7183</strain>
    </source>
</reference>
<evidence type="ECO:0000313" key="1">
    <source>
        <dbReference type="EMBL" id="SIT42667.1"/>
    </source>
</evidence>
<accession>A0A1N7S5R3</accession>
<protein>
    <submittedName>
        <fullName evidence="1">Uncharacterized protein</fullName>
    </submittedName>
</protein>
<dbReference type="Proteomes" id="UP000195569">
    <property type="component" value="Unassembled WGS sequence"/>
</dbReference>
<name>A0A1N7S5R3_9BURK</name>
<dbReference type="EMBL" id="CYGY02000032">
    <property type="protein sequence ID" value="SIT42667.1"/>
    <property type="molecule type" value="Genomic_DNA"/>
</dbReference>